<comment type="subcellular location">
    <subcellularLocation>
        <location evidence="1">Cell membrane</location>
        <topology evidence="1">Multi-pass membrane protein</topology>
    </subcellularLocation>
</comment>
<keyword evidence="3" id="KW-0813">Transport</keyword>
<dbReference type="Proteomes" id="UP000184731">
    <property type="component" value="Chromosome"/>
</dbReference>
<dbReference type="GO" id="GO:0015087">
    <property type="term" value="F:cobalt ion transmembrane transporter activity"/>
    <property type="evidence" value="ECO:0007669"/>
    <property type="project" value="TreeGrafter"/>
</dbReference>
<keyword evidence="13" id="KW-1185">Reference proteome</keyword>
<dbReference type="InterPro" id="IPR045861">
    <property type="entry name" value="CorA_cytoplasmic_dom"/>
</dbReference>
<organism evidence="12 13">
    <name type="scientific">Silvanigrella aquatica</name>
    <dbReference type="NCBI Taxonomy" id="1915309"/>
    <lineage>
        <taxon>Bacteria</taxon>
        <taxon>Pseudomonadati</taxon>
        <taxon>Bdellovibrionota</taxon>
        <taxon>Oligoflexia</taxon>
        <taxon>Silvanigrellales</taxon>
        <taxon>Silvanigrellaceae</taxon>
        <taxon>Silvanigrella</taxon>
    </lineage>
</organism>
<keyword evidence="8 11" id="KW-1133">Transmembrane helix</keyword>
<dbReference type="OrthoDB" id="5289604at2"/>
<evidence type="ECO:0000256" key="4">
    <source>
        <dbReference type="ARBA" id="ARBA00022475"/>
    </source>
</evidence>
<evidence type="ECO:0000256" key="9">
    <source>
        <dbReference type="ARBA" id="ARBA00023065"/>
    </source>
</evidence>
<dbReference type="RefSeq" id="WP_148697177.1">
    <property type="nucleotide sequence ID" value="NZ_CP017834.1"/>
</dbReference>
<dbReference type="GO" id="GO:0050897">
    <property type="term" value="F:cobalt ion binding"/>
    <property type="evidence" value="ECO:0007669"/>
    <property type="project" value="TreeGrafter"/>
</dbReference>
<evidence type="ECO:0008006" key="14">
    <source>
        <dbReference type="Google" id="ProtNLM"/>
    </source>
</evidence>
<dbReference type="GO" id="GO:0015095">
    <property type="term" value="F:magnesium ion transmembrane transporter activity"/>
    <property type="evidence" value="ECO:0007669"/>
    <property type="project" value="TreeGrafter"/>
</dbReference>
<dbReference type="AlphaFoldDB" id="A0A1L4CZS8"/>
<evidence type="ECO:0000313" key="12">
    <source>
        <dbReference type="EMBL" id="APJ03445.1"/>
    </source>
</evidence>
<evidence type="ECO:0000256" key="1">
    <source>
        <dbReference type="ARBA" id="ARBA00004651"/>
    </source>
</evidence>
<dbReference type="Gene3D" id="1.20.58.340">
    <property type="entry name" value="Magnesium transport protein CorA, transmembrane region"/>
    <property type="match status" value="2"/>
</dbReference>
<keyword evidence="5" id="KW-0997">Cell inner membrane</keyword>
<keyword evidence="7" id="KW-0862">Zinc</keyword>
<dbReference type="GO" id="GO:0005886">
    <property type="term" value="C:plasma membrane"/>
    <property type="evidence" value="ECO:0007669"/>
    <property type="project" value="UniProtKB-SubCell"/>
</dbReference>
<dbReference type="Pfam" id="PF01544">
    <property type="entry name" value="CorA"/>
    <property type="match status" value="1"/>
</dbReference>
<evidence type="ECO:0000256" key="10">
    <source>
        <dbReference type="ARBA" id="ARBA00023136"/>
    </source>
</evidence>
<evidence type="ECO:0000256" key="3">
    <source>
        <dbReference type="ARBA" id="ARBA00022448"/>
    </source>
</evidence>
<protein>
    <recommendedName>
        <fullName evidence="14">Magnesium transporter</fullName>
    </recommendedName>
</protein>
<keyword evidence="9" id="KW-0406">Ion transport</keyword>
<dbReference type="SUPFAM" id="SSF143865">
    <property type="entry name" value="CorA soluble domain-like"/>
    <property type="match status" value="1"/>
</dbReference>
<accession>A0A1L4CZS8</accession>
<comment type="similarity">
    <text evidence="2">Belongs to the CorA metal ion transporter (MIT) (TC 1.A.35) family.</text>
</comment>
<proteinExistence type="inferred from homology"/>
<dbReference type="STRING" id="1915309.AXG55_05805"/>
<keyword evidence="10 11" id="KW-0472">Membrane</keyword>
<evidence type="ECO:0000256" key="11">
    <source>
        <dbReference type="SAM" id="Phobius"/>
    </source>
</evidence>
<dbReference type="PANTHER" id="PTHR46494:SF3">
    <property type="entry name" value="ZINC TRANSPORT PROTEIN ZNTB"/>
    <property type="match status" value="1"/>
</dbReference>
<evidence type="ECO:0000256" key="5">
    <source>
        <dbReference type="ARBA" id="ARBA00022519"/>
    </source>
</evidence>
<evidence type="ECO:0000313" key="13">
    <source>
        <dbReference type="Proteomes" id="UP000184731"/>
    </source>
</evidence>
<dbReference type="KEGG" id="saqi:AXG55_05805"/>
<reference evidence="12 13" key="1">
    <citation type="submission" date="2016-10" db="EMBL/GenBank/DDBJ databases">
        <title>Silvanigrella aquatica sp. nov., isolated from a freshwater lake located in the Black Forest, Germany, description of Silvanigrellaceae fam. nov., Silvanigrellales ord. nov., reclassification of the order Bdellovibrionales in the class Oligoflexia, reclassification of the families Bacteriovoracaceae and Halobacteriovoraceae in the new order Bacteriovoracales ord. nov., and reclassification of the family Pseudobacteriovoracaceae in the order Oligoflexiales.</title>
        <authorList>
            <person name="Hahn M.W."/>
            <person name="Schmidt J."/>
            <person name="Koll U."/>
            <person name="Rohde M."/>
            <person name="Verbag S."/>
            <person name="Pitt A."/>
            <person name="Nakai R."/>
            <person name="Naganuma T."/>
            <person name="Lang E."/>
        </authorList>
    </citation>
    <scope>NUCLEOTIDE SEQUENCE [LARGE SCALE GENOMIC DNA]</scope>
    <source>
        <strain evidence="12 13">MWH-Nonnen-W8red</strain>
    </source>
</reference>
<feature type="transmembrane region" description="Helical" evidence="11">
    <location>
        <begin position="273"/>
        <end position="295"/>
    </location>
</feature>
<feature type="transmembrane region" description="Helical" evidence="11">
    <location>
        <begin position="243"/>
        <end position="261"/>
    </location>
</feature>
<evidence type="ECO:0000256" key="8">
    <source>
        <dbReference type="ARBA" id="ARBA00022989"/>
    </source>
</evidence>
<dbReference type="PANTHER" id="PTHR46494">
    <property type="entry name" value="CORA FAMILY METAL ION TRANSPORTER (EUROFUNG)"/>
    <property type="match status" value="1"/>
</dbReference>
<name>A0A1L4CZS8_9BACT</name>
<sequence length="342" mass="40810">MSEVVLTKKFHGRNYAYEEVILSQIPIEANKQMQELSVRFKLHYLTMEDCLHRNQRAKVESFGNYQFVVWHYYHPVLEAPIELYIVISAEFLILISDKVPENVAPSWKLICFQKGQSIILNEAICQMFTSLVEHTEHYVHSLKYIMHSLEKKIISKHINPKRMLKIKYLVVELEQSLCPIASVFHHLEKFDFNIEQKFQVRNIEDHNTRILQDITHLRFQSIALMDVYYGSSSARSNLEMRKLTTLSAFLLPMSMWAGFFGMNFDGMPFHEKWFMILGLCLIVGTPISILSFLIYRKYRREKIRLKRKRHDKKIKLHFPFLTRRKDIQKNNFKWGNQHHEDE</sequence>
<evidence type="ECO:0000256" key="7">
    <source>
        <dbReference type="ARBA" id="ARBA00022833"/>
    </source>
</evidence>
<dbReference type="GO" id="GO:0000287">
    <property type="term" value="F:magnesium ion binding"/>
    <property type="evidence" value="ECO:0007669"/>
    <property type="project" value="TreeGrafter"/>
</dbReference>
<keyword evidence="6 11" id="KW-0812">Transmembrane</keyword>
<dbReference type="EMBL" id="CP017834">
    <property type="protein sequence ID" value="APJ03445.1"/>
    <property type="molecule type" value="Genomic_DNA"/>
</dbReference>
<dbReference type="InterPro" id="IPR002523">
    <property type="entry name" value="MgTranspt_CorA/ZnTranspt_ZntB"/>
</dbReference>
<dbReference type="InterPro" id="IPR045863">
    <property type="entry name" value="CorA_TM1_TM2"/>
</dbReference>
<dbReference type="Gene3D" id="3.30.460.20">
    <property type="entry name" value="CorA soluble domain-like"/>
    <property type="match status" value="1"/>
</dbReference>
<keyword evidence="4" id="KW-1003">Cell membrane</keyword>
<evidence type="ECO:0000256" key="6">
    <source>
        <dbReference type="ARBA" id="ARBA00022692"/>
    </source>
</evidence>
<evidence type="ECO:0000256" key="2">
    <source>
        <dbReference type="ARBA" id="ARBA00009765"/>
    </source>
</evidence>
<dbReference type="SUPFAM" id="SSF144083">
    <property type="entry name" value="Magnesium transport protein CorA, transmembrane region"/>
    <property type="match status" value="1"/>
</dbReference>
<gene>
    <name evidence="12" type="ORF">AXG55_05805</name>
</gene>